<sequence length="240" mass="27265">MSVHQLLSFEAPPLQGWPRLQAWLVDRIKRAALRQLHASRGGELLLLRMYLIGEEATEKTLQHELMPTPPQWLERQVQQHLREEQGHSEAFAAAMRERGVEPQAPLLPDRLSQAKIRRWQQIAQAHGPQFQQGLLVSAYAIGLCAEQMAERVLARHCAVIAADHPLRPLLAGVLNDERKHVRLCQRTLNRIVRPEEQAQLQRLLAEARAVDRAWGVSGALAMYLAGCVLRLRGWLGERRA</sequence>
<reference evidence="1 2" key="1">
    <citation type="submission" date="2016-06" db="EMBL/GenBank/DDBJ databases">
        <authorList>
            <person name="Ramos C."/>
            <person name="Pintado A."/>
            <person name="Crespo-Gomez J.I."/>
        </authorList>
    </citation>
    <scope>NUCLEOTIDE SEQUENCE [LARGE SCALE GENOMIC DNA]</scope>
    <source>
        <strain evidence="1 2">AVO110</strain>
    </source>
</reference>
<dbReference type="InterPro" id="IPR009078">
    <property type="entry name" value="Ferritin-like_SF"/>
</dbReference>
<keyword evidence="2" id="KW-1185">Reference proteome</keyword>
<organism evidence="1 2">
    <name type="scientific">Aquipseudomonas alcaligenes</name>
    <name type="common">Pseudomonas alcaligenes</name>
    <dbReference type="NCBI Taxonomy" id="43263"/>
    <lineage>
        <taxon>Bacteria</taxon>
        <taxon>Pseudomonadati</taxon>
        <taxon>Pseudomonadota</taxon>
        <taxon>Gammaproteobacteria</taxon>
        <taxon>Pseudomonadales</taxon>
        <taxon>Pseudomonadaceae</taxon>
        <taxon>Aquipseudomonas</taxon>
    </lineage>
</organism>
<dbReference type="SUPFAM" id="SSF47240">
    <property type="entry name" value="Ferritin-like"/>
    <property type="match status" value="1"/>
</dbReference>
<name>A0ABR7RY51_AQUAC</name>
<dbReference type="InterPro" id="IPR012347">
    <property type="entry name" value="Ferritin-like"/>
</dbReference>
<comment type="caution">
    <text evidence="1">The sequence shown here is derived from an EMBL/GenBank/DDBJ whole genome shotgun (WGS) entry which is preliminary data.</text>
</comment>
<dbReference type="EMBL" id="LZEU01000001">
    <property type="protein sequence ID" value="MBC9250255.1"/>
    <property type="molecule type" value="Genomic_DNA"/>
</dbReference>
<evidence type="ECO:0008006" key="3">
    <source>
        <dbReference type="Google" id="ProtNLM"/>
    </source>
</evidence>
<dbReference type="RefSeq" id="WP_187805359.1">
    <property type="nucleotide sequence ID" value="NZ_LZEU01000001.1"/>
</dbReference>
<accession>A0ABR7RY51</accession>
<evidence type="ECO:0000313" key="2">
    <source>
        <dbReference type="Proteomes" id="UP000744555"/>
    </source>
</evidence>
<dbReference type="CDD" id="cd00657">
    <property type="entry name" value="Ferritin_like"/>
    <property type="match status" value="1"/>
</dbReference>
<proteinExistence type="predicted"/>
<dbReference type="Proteomes" id="UP000744555">
    <property type="component" value="Unassembled WGS sequence"/>
</dbReference>
<dbReference type="Gene3D" id="1.20.1260.10">
    <property type="match status" value="1"/>
</dbReference>
<gene>
    <name evidence="1" type="ORF">A9179_08210</name>
</gene>
<evidence type="ECO:0000313" key="1">
    <source>
        <dbReference type="EMBL" id="MBC9250255.1"/>
    </source>
</evidence>
<protein>
    <recommendedName>
        <fullName evidence="3">Ferritin-like domain-containing protein</fullName>
    </recommendedName>
</protein>